<sequence>MNIGQGYHLTYCTNIHPGETWDEVFESLQTYVLPIKAHLSPDKPFGIGLRLSDQASKDILEQDHLTKFKNWLAHNGLYVFTMNGFPFGGFHGQVVKDNVHQPDWTTTARLEYTQRLSQILAQLLPEGLEGGISTSPLSYKPWLQHDLNVTEHVFDQSTKHLAMLVESLYLLQSNTGKTIHIDIEPEPDGLLENAAEFLDYYKSRLIPAATDYLGIQLGLSPEQAEDIVKTHIQLCYDVCHFALAYEEPQTVFDQLAEADIRVGKIQVSAALKAKLNPDTSQREEIKKAFQPFVESTYLHQVLVKKADGSLEQYPDLPPALEHIQDAEATEWRTHFHVPIFVDRFNQLQSTQDEIIRTLQLLPDNPVTKHLEVETYTWGVLPPELKQELGASIERELSWVLSQLPAKL</sequence>
<dbReference type="NCBIfam" id="NF035939">
    <property type="entry name" value="TIM_EboE"/>
    <property type="match status" value="1"/>
</dbReference>
<dbReference type="RefSeq" id="WP_115371302.1">
    <property type="nucleotide sequence ID" value="NZ_QASA01000001.1"/>
</dbReference>
<proteinExistence type="predicted"/>
<dbReference type="SUPFAM" id="SSF51658">
    <property type="entry name" value="Xylose isomerase-like"/>
    <property type="match status" value="1"/>
</dbReference>
<reference evidence="1 2" key="1">
    <citation type="submission" date="2018-04" db="EMBL/GenBank/DDBJ databases">
        <title>Adhaeribacter sp. HMF7616 genome sequencing and assembly.</title>
        <authorList>
            <person name="Kang H."/>
            <person name="Kang J."/>
            <person name="Cha I."/>
            <person name="Kim H."/>
            <person name="Joh K."/>
        </authorList>
    </citation>
    <scope>NUCLEOTIDE SEQUENCE [LARGE SCALE GENOMIC DNA]</scope>
    <source>
        <strain evidence="1 2">HMF7616</strain>
    </source>
</reference>
<evidence type="ECO:0008006" key="3">
    <source>
        <dbReference type="Google" id="ProtNLM"/>
    </source>
</evidence>
<evidence type="ECO:0000313" key="1">
    <source>
        <dbReference type="EMBL" id="RDC61751.1"/>
    </source>
</evidence>
<protein>
    <recommendedName>
        <fullName evidence="3">Xylose isomerase</fullName>
    </recommendedName>
</protein>
<dbReference type="Proteomes" id="UP000253919">
    <property type="component" value="Unassembled WGS sequence"/>
</dbReference>
<dbReference type="AlphaFoldDB" id="A0A369QA23"/>
<name>A0A369QA23_9BACT</name>
<keyword evidence="2" id="KW-1185">Reference proteome</keyword>
<gene>
    <name evidence="1" type="ORF">AHMF7616_00333</name>
</gene>
<organism evidence="1 2">
    <name type="scientific">Adhaeribacter pallidiroseus</name>
    <dbReference type="NCBI Taxonomy" id="2072847"/>
    <lineage>
        <taxon>Bacteria</taxon>
        <taxon>Pseudomonadati</taxon>
        <taxon>Bacteroidota</taxon>
        <taxon>Cytophagia</taxon>
        <taxon>Cytophagales</taxon>
        <taxon>Hymenobacteraceae</taxon>
        <taxon>Adhaeribacter</taxon>
    </lineage>
</organism>
<comment type="caution">
    <text evidence="1">The sequence shown here is derived from an EMBL/GenBank/DDBJ whole genome shotgun (WGS) entry which is preliminary data.</text>
</comment>
<dbReference type="OrthoDB" id="9785907at2"/>
<accession>A0A369QA23</accession>
<evidence type="ECO:0000313" key="2">
    <source>
        <dbReference type="Proteomes" id="UP000253919"/>
    </source>
</evidence>
<dbReference type="EMBL" id="QASA01000001">
    <property type="protein sequence ID" value="RDC61751.1"/>
    <property type="molecule type" value="Genomic_DNA"/>
</dbReference>
<dbReference type="InterPro" id="IPR036237">
    <property type="entry name" value="Xyl_isomerase-like_sf"/>
</dbReference>